<gene>
    <name evidence="3" type="ORF">B7R25_06605</name>
</gene>
<dbReference type="InterPro" id="IPR050982">
    <property type="entry name" value="Auxin_biosynth/cation_transpt"/>
</dbReference>
<dbReference type="InterPro" id="IPR036188">
    <property type="entry name" value="FAD/NAD-bd_sf"/>
</dbReference>
<dbReference type="PANTHER" id="PTHR43539">
    <property type="entry name" value="FLAVIN-BINDING MONOOXYGENASE-LIKE PROTEIN (AFU_ORTHOLOGUE AFUA_4G09220)"/>
    <property type="match status" value="1"/>
</dbReference>
<sequence length="468" mass="50192">MSGAEIDPEVEHHTVVIIGAGQAGLSASWHLTQQGVEHVLLERGTIAHEWKDGRWDNFTLVTPNWQCALPGYEYAGDDREGFMKRDLVYDFVRDYASTFRAPVREHVEVVELTEGATGGFALDTTAGRLTADSVVVATGGYHKPIIPASAERLPRWITQVHSSEYKNAADLPPGAILVVGTGQSGAQIAEDLHLEGRKVHLAVGGAPRAPRFYRGRDSLDWLNEMGVYDIPVQLQPGGLAAREKTNHYFTGRDGGRDIDLRQFALEGMRLYGRLSRANGSTLQFAPTLAESLDYADSVAESIKNDIDGYISREGISAPVEERYVPVWHPPFEATELDLAINEVSTIIWSIGYRADYSWIRVGVFDGVGQPTHTRGVTGVPGLYFLGLPWLYTWGSGRFAGIARDAEYVARSIVGPGFGARAAAAAAAVPYEQTAAGADAPSDAADPGAVTAAADAAAAPETISSGAAG</sequence>
<feature type="compositionally biased region" description="Low complexity" evidence="2">
    <location>
        <begin position="437"/>
        <end position="458"/>
    </location>
</feature>
<evidence type="ECO:0000256" key="2">
    <source>
        <dbReference type="SAM" id="MobiDB-lite"/>
    </source>
</evidence>
<dbReference type="Pfam" id="PF13738">
    <property type="entry name" value="Pyr_redox_3"/>
    <property type="match status" value="1"/>
</dbReference>
<dbReference type="SUPFAM" id="SSF51905">
    <property type="entry name" value="FAD/NAD(P)-binding domain"/>
    <property type="match status" value="1"/>
</dbReference>
<dbReference type="Gene3D" id="3.50.50.60">
    <property type="entry name" value="FAD/NAD(P)-binding domain"/>
    <property type="match status" value="2"/>
</dbReference>
<dbReference type="PRINTS" id="PR00368">
    <property type="entry name" value="FADPNR"/>
</dbReference>
<dbReference type="PANTHER" id="PTHR43539:SF78">
    <property type="entry name" value="FLAVIN-CONTAINING MONOOXYGENASE"/>
    <property type="match status" value="1"/>
</dbReference>
<reference evidence="3 4" key="1">
    <citation type="submission" date="2017-04" db="EMBL/GenBank/DDBJ databases">
        <title>Comparative genome analysis of Subtercola boreus.</title>
        <authorList>
            <person name="Cho Y.-J."/>
            <person name="Cho A."/>
            <person name="Kim O.-S."/>
            <person name="Lee J.-I."/>
        </authorList>
    </citation>
    <scope>NUCLEOTIDE SEQUENCE [LARGE SCALE GENOMIC DNA]</scope>
    <source>
        <strain evidence="3 4">P28004</strain>
    </source>
</reference>
<keyword evidence="1" id="KW-0560">Oxidoreductase</keyword>
<proteinExistence type="predicted"/>
<evidence type="ECO:0000256" key="1">
    <source>
        <dbReference type="ARBA" id="ARBA00023002"/>
    </source>
</evidence>
<organism evidence="3 4">
    <name type="scientific">Subtercola boreus</name>
    <dbReference type="NCBI Taxonomy" id="120213"/>
    <lineage>
        <taxon>Bacteria</taxon>
        <taxon>Bacillati</taxon>
        <taxon>Actinomycetota</taxon>
        <taxon>Actinomycetes</taxon>
        <taxon>Micrococcales</taxon>
        <taxon>Microbacteriaceae</taxon>
        <taxon>Subtercola</taxon>
    </lineage>
</organism>
<dbReference type="GO" id="GO:0004497">
    <property type="term" value="F:monooxygenase activity"/>
    <property type="evidence" value="ECO:0007669"/>
    <property type="project" value="TreeGrafter"/>
</dbReference>
<evidence type="ECO:0000313" key="4">
    <source>
        <dbReference type="Proteomes" id="UP000257080"/>
    </source>
</evidence>
<dbReference type="OrthoDB" id="9808049at2"/>
<dbReference type="GO" id="GO:0050660">
    <property type="term" value="F:flavin adenine dinucleotide binding"/>
    <property type="evidence" value="ECO:0007669"/>
    <property type="project" value="TreeGrafter"/>
</dbReference>
<evidence type="ECO:0000313" key="3">
    <source>
        <dbReference type="EMBL" id="RFA27413.1"/>
    </source>
</evidence>
<dbReference type="EMBL" id="NBXE01000019">
    <property type="protein sequence ID" value="RFA27413.1"/>
    <property type="molecule type" value="Genomic_DNA"/>
</dbReference>
<comment type="caution">
    <text evidence="3">The sequence shown here is derived from an EMBL/GenBank/DDBJ whole genome shotgun (WGS) entry which is preliminary data.</text>
</comment>
<dbReference type="InterPro" id="IPR024000">
    <property type="entry name" value="CHP04046_FMN-dependent"/>
</dbReference>
<protein>
    <submittedName>
        <fullName evidence="3">FAD-dependent oxidoreductase</fullName>
    </submittedName>
</protein>
<feature type="region of interest" description="Disordered" evidence="2">
    <location>
        <begin position="437"/>
        <end position="468"/>
    </location>
</feature>
<dbReference type="AlphaFoldDB" id="A0A3E0WD92"/>
<dbReference type="Proteomes" id="UP000257080">
    <property type="component" value="Unassembled WGS sequence"/>
</dbReference>
<dbReference type="RefSeq" id="WP_116418177.1">
    <property type="nucleotide sequence ID" value="NZ_NBXC01000014.1"/>
</dbReference>
<dbReference type="PRINTS" id="PR00411">
    <property type="entry name" value="PNDRDTASEI"/>
</dbReference>
<name>A0A3E0WD92_9MICO</name>
<accession>A0A3E0WD92</accession>
<dbReference type="NCBIfam" id="TIGR04046">
    <property type="entry name" value="MSMEG_0569_nitr"/>
    <property type="match status" value="1"/>
</dbReference>